<evidence type="ECO:0000313" key="1">
    <source>
        <dbReference type="EMBL" id="RQM39516.1"/>
    </source>
</evidence>
<dbReference type="AlphaFoldDB" id="A0A3N6SP08"/>
<organism evidence="1 2">
    <name type="scientific">Erwinia psidii</name>
    <dbReference type="NCBI Taxonomy" id="69224"/>
    <lineage>
        <taxon>Bacteria</taxon>
        <taxon>Pseudomonadati</taxon>
        <taxon>Pseudomonadota</taxon>
        <taxon>Gammaproteobacteria</taxon>
        <taxon>Enterobacterales</taxon>
        <taxon>Erwiniaceae</taxon>
        <taxon>Erwinia</taxon>
    </lineage>
</organism>
<accession>A0A3N6SP08</accession>
<proteinExistence type="predicted"/>
<dbReference type="EMBL" id="RHHM01000002">
    <property type="protein sequence ID" value="RQM39516.1"/>
    <property type="molecule type" value="Genomic_DNA"/>
</dbReference>
<keyword evidence="2" id="KW-1185">Reference proteome</keyword>
<comment type="caution">
    <text evidence="1">The sequence shown here is derived from an EMBL/GenBank/DDBJ whole genome shotgun (WGS) entry which is preliminary data.</text>
</comment>
<evidence type="ECO:0000313" key="2">
    <source>
        <dbReference type="Proteomes" id="UP000279457"/>
    </source>
</evidence>
<sequence length="83" mass="9011">MVKVGSSAGHRVPDHLFRLPQPRHFPVSRCSNSCFSSHPFFATGKSTERHIANAGRLSGAGKLILTFRREILPTPGDCPVLAS</sequence>
<dbReference type="Proteomes" id="UP000279457">
    <property type="component" value="Unassembled WGS sequence"/>
</dbReference>
<reference evidence="1 2" key="1">
    <citation type="submission" date="2018-10" db="EMBL/GenBank/DDBJ databases">
        <title>Draft genome sequence for the type isolate of Erwinia psidii, agent causal of bacterial blight in guava (Psidium guajava) and wilt and die-back of Eucalyptus spp.</title>
        <authorList>
            <person name="Hermenegildo P.S."/>
            <person name="Santos S.A."/>
            <person name="Guimaraes L.M.S."/>
            <person name="Vidigal P.M.P."/>
            <person name="Pereira I.C."/>
            <person name="Badel J.L."/>
            <person name="Alfenas-Zerbini P."/>
            <person name="Ferreira M.A.S.V."/>
            <person name="Alfenas A.C."/>
        </authorList>
    </citation>
    <scope>NUCLEOTIDE SEQUENCE [LARGE SCALE GENOMIC DNA]</scope>
    <source>
        <strain evidence="1 2">IBSBF 435</strain>
    </source>
</reference>
<protein>
    <submittedName>
        <fullName evidence="1">Uncharacterized protein</fullName>
    </submittedName>
</protein>
<gene>
    <name evidence="1" type="ORF">EB241_03550</name>
</gene>
<name>A0A3N6SP08_9GAMM</name>